<dbReference type="GO" id="GO:0016787">
    <property type="term" value="F:hydrolase activity"/>
    <property type="evidence" value="ECO:0007669"/>
    <property type="project" value="InterPro"/>
</dbReference>
<dbReference type="SUPFAM" id="SSF52540">
    <property type="entry name" value="P-loop containing nucleoside triphosphate hydrolases"/>
    <property type="match status" value="1"/>
</dbReference>
<dbReference type="PROSITE" id="PS51192">
    <property type="entry name" value="HELICASE_ATP_BIND_1"/>
    <property type="match status" value="1"/>
</dbReference>
<dbReference type="GO" id="GO:0004386">
    <property type="term" value="F:helicase activity"/>
    <property type="evidence" value="ECO:0007669"/>
    <property type="project" value="UniProtKB-KW"/>
</dbReference>
<evidence type="ECO:0000256" key="1">
    <source>
        <dbReference type="ARBA" id="ARBA00023236"/>
    </source>
</evidence>
<dbReference type="PROSITE" id="PS51194">
    <property type="entry name" value="HELICASE_CTER"/>
    <property type="match status" value="1"/>
</dbReference>
<keyword evidence="4" id="KW-0067">ATP-binding</keyword>
<protein>
    <submittedName>
        <fullName evidence="4">DEAD/DEAH box helicase</fullName>
    </submittedName>
</protein>
<dbReference type="Pfam" id="PF00271">
    <property type="entry name" value="Helicase_C"/>
    <property type="match status" value="1"/>
</dbReference>
<feature type="domain" description="Helicase C-terminal" evidence="3">
    <location>
        <begin position="203"/>
        <end position="351"/>
    </location>
</feature>
<dbReference type="InterPro" id="IPR006935">
    <property type="entry name" value="Helicase/UvrB_N"/>
</dbReference>
<dbReference type="InterPro" id="IPR014001">
    <property type="entry name" value="Helicase_ATP-bd"/>
</dbReference>
<gene>
    <name evidence="4" type="ORF">SAG0136_07940</name>
</gene>
<dbReference type="InterPro" id="IPR027417">
    <property type="entry name" value="P-loop_NTPase"/>
</dbReference>
<dbReference type="Proteomes" id="UP000018482">
    <property type="component" value="Unassembled WGS sequence"/>
</dbReference>
<evidence type="ECO:0000313" key="4">
    <source>
        <dbReference type="EMBL" id="ESV55136.1"/>
    </source>
</evidence>
<dbReference type="GO" id="GO:0003677">
    <property type="term" value="F:DNA binding"/>
    <property type="evidence" value="ECO:0007669"/>
    <property type="project" value="InterPro"/>
</dbReference>
<evidence type="ECO:0000259" key="3">
    <source>
        <dbReference type="PROSITE" id="PS51194"/>
    </source>
</evidence>
<proteinExistence type="predicted"/>
<dbReference type="EMBL" id="ANQC01000116">
    <property type="protein sequence ID" value="ESV55136.1"/>
    <property type="molecule type" value="Genomic_DNA"/>
</dbReference>
<evidence type="ECO:0000259" key="2">
    <source>
        <dbReference type="PROSITE" id="PS51192"/>
    </source>
</evidence>
<dbReference type="Gene3D" id="3.40.50.300">
    <property type="entry name" value="P-loop containing nucleotide triphosphate hydrolases"/>
    <property type="match status" value="2"/>
</dbReference>
<keyword evidence="4" id="KW-0347">Helicase</keyword>
<comment type="caution">
    <text evidence="4">The sequence shown here is derived from an EMBL/GenBank/DDBJ whole genome shotgun (WGS) entry which is preliminary data.</text>
</comment>
<keyword evidence="1" id="KW-0742">SOS response</keyword>
<dbReference type="AlphaFoldDB" id="V6Z4D4"/>
<dbReference type="InterPro" id="IPR050742">
    <property type="entry name" value="Helicase_Restrict-Modif_Enz"/>
</dbReference>
<keyword evidence="4" id="KW-0378">Hydrolase</keyword>
<evidence type="ECO:0000313" key="5">
    <source>
        <dbReference type="Proteomes" id="UP000018482"/>
    </source>
</evidence>
<dbReference type="eggNOG" id="COG1061">
    <property type="taxonomic scope" value="Bacteria"/>
</dbReference>
<accession>V6Z4D4</accession>
<dbReference type="GO" id="GO:0005524">
    <property type="term" value="F:ATP binding"/>
    <property type="evidence" value="ECO:0007669"/>
    <property type="project" value="InterPro"/>
</dbReference>
<dbReference type="SMART" id="SM00487">
    <property type="entry name" value="DEXDc"/>
    <property type="match status" value="1"/>
</dbReference>
<dbReference type="InterPro" id="IPR001650">
    <property type="entry name" value="Helicase_C-like"/>
</dbReference>
<dbReference type="GO" id="GO:0009432">
    <property type="term" value="P:SOS response"/>
    <property type="evidence" value="ECO:0007669"/>
    <property type="project" value="UniProtKB-KW"/>
</dbReference>
<organism evidence="4 5">
    <name type="scientific">Streptococcus agalactiae LMG 14747</name>
    <dbReference type="NCBI Taxonomy" id="1154860"/>
    <lineage>
        <taxon>Bacteria</taxon>
        <taxon>Bacillati</taxon>
        <taxon>Bacillota</taxon>
        <taxon>Bacilli</taxon>
        <taxon>Lactobacillales</taxon>
        <taxon>Streptococcaceae</taxon>
        <taxon>Streptococcus</taxon>
    </lineage>
</organism>
<keyword evidence="4" id="KW-0547">Nucleotide-binding</keyword>
<name>V6Z4D4_STRAG</name>
<feature type="domain" description="Helicase ATP-binding" evidence="2">
    <location>
        <begin position="17"/>
        <end position="134"/>
    </location>
</feature>
<keyword evidence="1" id="KW-0227">DNA damage</keyword>
<dbReference type="PANTHER" id="PTHR47396:SF1">
    <property type="entry name" value="ATP-DEPENDENT HELICASE IRC3-RELATED"/>
    <property type="match status" value="1"/>
</dbReference>
<dbReference type="GO" id="GO:0005829">
    <property type="term" value="C:cytosol"/>
    <property type="evidence" value="ECO:0007669"/>
    <property type="project" value="TreeGrafter"/>
</dbReference>
<dbReference type="PANTHER" id="PTHR47396">
    <property type="entry name" value="TYPE I RESTRICTION ENZYME ECOKI R PROTEIN"/>
    <property type="match status" value="1"/>
</dbReference>
<dbReference type="Pfam" id="PF04851">
    <property type="entry name" value="ResIII"/>
    <property type="match status" value="2"/>
</dbReference>
<reference evidence="4 5" key="1">
    <citation type="submission" date="2013-05" db="EMBL/GenBank/DDBJ databases">
        <authorList>
            <person name="Richards V.P."/>
            <person name="Durkin S.A.S."/>
            <person name="Kim M."/>
            <person name="Pavinski Bitar P.D."/>
            <person name="Stanhope M.J."/>
            <person name="Town C.D."/>
            <person name="Venter J.C."/>
        </authorList>
    </citation>
    <scope>NUCLEOTIDE SEQUENCE [LARGE SCALE GENOMIC DNA]</scope>
    <source>
        <strain evidence="4 5">LMG 14747</strain>
    </source>
</reference>
<sequence>MAYDLYDYQIDLICRARNKIAEGLNVMIVSPPGSGKSVVISEIARLATEKGGHVLFLVHRKELIEQITNSFKMNNVDMSNADLYTVIKAKNRLEQLKKPSLIITDEGHHGKASTYQDIYDYFDDVPRLGFTATPWRMNGTGFTTIYDEMVEGKTVDWLIKNHKLADYRYFSLPAIDTKKLKVRNGEFTNDSIDDAFGDAIYGDVVQEYLKHSPNQQAILYAHSVEASIEFAREFQNAGINAVHADAKTPKTERESIMQDFRNGEIRVLCNVDLISEGFDVPDCTVTILCRPTKSLVLYLQQSMRSMRYKPNKTATIIDCVMNYSIHGLPDGKHDWSKYFIGGWKRQAKANTIRAKECPECSSVWSINTQICINCGYDFGERERKEKERIEAELVEIRKRDFQIAMIDRKPYSESLFAIEDNWKIAQAKTAIKGSGNPLYKIAYFYIKNNLDSPAVLEEIINVTNKNPKEVHAAFQWMKHKIRN</sequence>
<dbReference type="SMART" id="SM00490">
    <property type="entry name" value="HELICc"/>
    <property type="match status" value="1"/>
</dbReference>